<dbReference type="Proteomes" id="UP000762676">
    <property type="component" value="Unassembled WGS sequence"/>
</dbReference>
<gene>
    <name evidence="1" type="ORF">ElyMa_003501200</name>
</gene>
<organism evidence="1 2">
    <name type="scientific">Elysia marginata</name>
    <dbReference type="NCBI Taxonomy" id="1093978"/>
    <lineage>
        <taxon>Eukaryota</taxon>
        <taxon>Metazoa</taxon>
        <taxon>Spiralia</taxon>
        <taxon>Lophotrochozoa</taxon>
        <taxon>Mollusca</taxon>
        <taxon>Gastropoda</taxon>
        <taxon>Heterobranchia</taxon>
        <taxon>Euthyneura</taxon>
        <taxon>Panpulmonata</taxon>
        <taxon>Sacoglossa</taxon>
        <taxon>Placobranchoidea</taxon>
        <taxon>Plakobranchidae</taxon>
        <taxon>Elysia</taxon>
    </lineage>
</organism>
<sequence>MEPHGAYYSKSLARGLNMSNGRFEKLFLSAVNKREGSIYILSATIKKDGHWSLDLARPGLAPESSQPWRTLQKFTDSSVCATGDSSVHFNQSITIVFQFSGEDIGQRMGI</sequence>
<accession>A0AAV4EG40</accession>
<reference evidence="1 2" key="1">
    <citation type="journal article" date="2021" name="Elife">
        <title>Chloroplast acquisition without the gene transfer in kleptoplastic sea slugs, Plakobranchus ocellatus.</title>
        <authorList>
            <person name="Maeda T."/>
            <person name="Takahashi S."/>
            <person name="Yoshida T."/>
            <person name="Shimamura S."/>
            <person name="Takaki Y."/>
            <person name="Nagai Y."/>
            <person name="Toyoda A."/>
            <person name="Suzuki Y."/>
            <person name="Arimoto A."/>
            <person name="Ishii H."/>
            <person name="Satoh N."/>
            <person name="Nishiyama T."/>
            <person name="Hasebe M."/>
            <person name="Maruyama T."/>
            <person name="Minagawa J."/>
            <person name="Obokata J."/>
            <person name="Shigenobu S."/>
        </authorList>
    </citation>
    <scope>NUCLEOTIDE SEQUENCE [LARGE SCALE GENOMIC DNA]</scope>
</reference>
<protein>
    <submittedName>
        <fullName evidence="1">Uncharacterized protein</fullName>
    </submittedName>
</protein>
<name>A0AAV4EG40_9GAST</name>
<dbReference type="EMBL" id="BMAT01007185">
    <property type="protein sequence ID" value="GFR59286.1"/>
    <property type="molecule type" value="Genomic_DNA"/>
</dbReference>
<evidence type="ECO:0000313" key="1">
    <source>
        <dbReference type="EMBL" id="GFR59286.1"/>
    </source>
</evidence>
<keyword evidence="2" id="KW-1185">Reference proteome</keyword>
<comment type="caution">
    <text evidence="1">The sequence shown here is derived from an EMBL/GenBank/DDBJ whole genome shotgun (WGS) entry which is preliminary data.</text>
</comment>
<proteinExistence type="predicted"/>
<evidence type="ECO:0000313" key="2">
    <source>
        <dbReference type="Proteomes" id="UP000762676"/>
    </source>
</evidence>
<dbReference type="AlphaFoldDB" id="A0AAV4EG40"/>